<feature type="transmembrane region" description="Helical" evidence="7">
    <location>
        <begin position="111"/>
        <end position="138"/>
    </location>
</feature>
<feature type="transmembrane region" description="Helical" evidence="7">
    <location>
        <begin position="241"/>
        <end position="260"/>
    </location>
</feature>
<evidence type="ECO:0000256" key="3">
    <source>
        <dbReference type="ARBA" id="ARBA00022679"/>
    </source>
</evidence>
<accession>A0A366HB66</accession>
<comment type="subcellular location">
    <subcellularLocation>
        <location evidence="1">Membrane</location>
        <topology evidence="1">Multi-pass membrane protein</topology>
    </subcellularLocation>
</comment>
<dbReference type="GO" id="GO:0006629">
    <property type="term" value="P:lipid metabolic process"/>
    <property type="evidence" value="ECO:0007669"/>
    <property type="project" value="InterPro"/>
</dbReference>
<keyword evidence="10" id="KW-1185">Reference proteome</keyword>
<proteinExistence type="predicted"/>
<protein>
    <submittedName>
        <fullName evidence="9">Membrane bound O-acyltransferase family protein</fullName>
    </submittedName>
</protein>
<dbReference type="Proteomes" id="UP000253426">
    <property type="component" value="Unassembled WGS sequence"/>
</dbReference>
<evidence type="ECO:0000313" key="10">
    <source>
        <dbReference type="Proteomes" id="UP000253426"/>
    </source>
</evidence>
<dbReference type="GO" id="GO:0008374">
    <property type="term" value="F:O-acyltransferase activity"/>
    <property type="evidence" value="ECO:0007669"/>
    <property type="project" value="InterPro"/>
</dbReference>
<dbReference type="EMBL" id="QNRR01000009">
    <property type="protein sequence ID" value="RBP39602.1"/>
    <property type="molecule type" value="Genomic_DNA"/>
</dbReference>
<name>A0A366HB66_9BACT</name>
<comment type="caution">
    <text evidence="9">The sequence shown here is derived from an EMBL/GenBank/DDBJ whole genome shotgun (WGS) entry which is preliminary data.</text>
</comment>
<keyword evidence="6 7" id="KW-0472">Membrane</keyword>
<evidence type="ECO:0000313" key="9">
    <source>
        <dbReference type="EMBL" id="RBP39602.1"/>
    </source>
</evidence>
<evidence type="ECO:0000259" key="8">
    <source>
        <dbReference type="Pfam" id="PF13813"/>
    </source>
</evidence>
<dbReference type="InterPro" id="IPR044851">
    <property type="entry name" value="Wax_synthase"/>
</dbReference>
<organism evidence="9 10">
    <name type="scientific">Roseimicrobium gellanilyticum</name>
    <dbReference type="NCBI Taxonomy" id="748857"/>
    <lineage>
        <taxon>Bacteria</taxon>
        <taxon>Pseudomonadati</taxon>
        <taxon>Verrucomicrobiota</taxon>
        <taxon>Verrucomicrobiia</taxon>
        <taxon>Verrucomicrobiales</taxon>
        <taxon>Verrucomicrobiaceae</taxon>
        <taxon>Roseimicrobium</taxon>
    </lineage>
</organism>
<feature type="transmembrane region" description="Helical" evidence="7">
    <location>
        <begin position="87"/>
        <end position="105"/>
    </location>
</feature>
<keyword evidence="4 7" id="KW-0812">Transmembrane</keyword>
<dbReference type="PANTHER" id="PTHR31595:SF57">
    <property type="entry name" value="OS04G0481900 PROTEIN"/>
    <property type="match status" value="1"/>
</dbReference>
<dbReference type="AlphaFoldDB" id="A0A366HB66"/>
<dbReference type="RefSeq" id="WP_113960503.1">
    <property type="nucleotide sequence ID" value="NZ_QNRR01000009.1"/>
</dbReference>
<dbReference type="GO" id="GO:0016020">
    <property type="term" value="C:membrane"/>
    <property type="evidence" value="ECO:0007669"/>
    <property type="project" value="UniProtKB-SubCell"/>
</dbReference>
<dbReference type="OrthoDB" id="213907at2"/>
<keyword evidence="5 7" id="KW-1133">Transmembrane helix</keyword>
<comment type="pathway">
    <text evidence="2">Secondary metabolite biosynthesis.</text>
</comment>
<evidence type="ECO:0000256" key="2">
    <source>
        <dbReference type="ARBA" id="ARBA00005179"/>
    </source>
</evidence>
<feature type="transmembrane region" description="Helical" evidence="7">
    <location>
        <begin position="15"/>
        <end position="35"/>
    </location>
</feature>
<gene>
    <name evidence="9" type="ORF">DES53_10929</name>
</gene>
<evidence type="ECO:0000256" key="7">
    <source>
        <dbReference type="SAM" id="Phobius"/>
    </source>
</evidence>
<evidence type="ECO:0000256" key="6">
    <source>
        <dbReference type="ARBA" id="ARBA00023136"/>
    </source>
</evidence>
<feature type="domain" description="Wax synthase" evidence="8">
    <location>
        <begin position="143"/>
        <end position="206"/>
    </location>
</feature>
<dbReference type="Pfam" id="PF13813">
    <property type="entry name" value="MBOAT_2"/>
    <property type="match status" value="1"/>
</dbReference>
<keyword evidence="3 9" id="KW-0808">Transferase</keyword>
<reference evidence="9 10" key="1">
    <citation type="submission" date="2018-06" db="EMBL/GenBank/DDBJ databases">
        <title>Genomic Encyclopedia of Type Strains, Phase IV (KMG-IV): sequencing the most valuable type-strain genomes for metagenomic binning, comparative biology and taxonomic classification.</title>
        <authorList>
            <person name="Goeker M."/>
        </authorList>
    </citation>
    <scope>NUCLEOTIDE SEQUENCE [LARGE SCALE GENOMIC DNA]</scope>
    <source>
        <strain evidence="9 10">DSM 25532</strain>
    </source>
</reference>
<sequence>MNATTAITEALPRWVTMWVLAAAVFYTGKVAMWMLTPAPKGGRDAVLTAGWWLAWPGMSLNGWSKWPARTKADAAGEREVGTLWLDGVRNILFGAALLWGVARLFTHPLAAGWVGMVGLIFLLHFGVFHLVTAFWGGLGLKVKPVMRNPLAATTLAEFWGQRWNTSFRDLAHRTLFIPVARRFGETGATWFVFAISGLVHELVISVPAGAGYGLPTAYFLVQGAGLILERRYCKLPTIIKHIRTVLFTAVPAFFLFHPPFVEGVMVPFFHAIGALP</sequence>
<keyword evidence="9" id="KW-0012">Acyltransferase</keyword>
<evidence type="ECO:0000256" key="4">
    <source>
        <dbReference type="ARBA" id="ARBA00022692"/>
    </source>
</evidence>
<dbReference type="PANTHER" id="PTHR31595">
    <property type="entry name" value="LONG-CHAIN-ALCOHOL O-FATTY-ACYLTRANSFERASE 3-RELATED"/>
    <property type="match status" value="1"/>
</dbReference>
<evidence type="ECO:0000256" key="5">
    <source>
        <dbReference type="ARBA" id="ARBA00022989"/>
    </source>
</evidence>
<evidence type="ECO:0000256" key="1">
    <source>
        <dbReference type="ARBA" id="ARBA00004141"/>
    </source>
</evidence>
<dbReference type="InterPro" id="IPR032805">
    <property type="entry name" value="Wax_synthase_dom"/>
</dbReference>